<dbReference type="Pfam" id="PF02585">
    <property type="entry name" value="PIG-L"/>
    <property type="match status" value="1"/>
</dbReference>
<evidence type="ECO:0000256" key="4">
    <source>
        <dbReference type="SAM" id="MobiDB-lite"/>
    </source>
</evidence>
<feature type="domain" description="Arf-GAP" evidence="5">
    <location>
        <begin position="9"/>
        <end position="119"/>
    </location>
</feature>
<dbReference type="Pfam" id="PF01182">
    <property type="entry name" value="Glucosamine_iso"/>
    <property type="match status" value="1"/>
</dbReference>
<dbReference type="PANTHER" id="PTHR42892">
    <property type="entry name" value="GLUCOSAMINE-6-PHOSPHATE DEAMINASE-LIKE PROTEIN BT_0258-RELATED"/>
    <property type="match status" value="1"/>
</dbReference>
<dbReference type="InterPro" id="IPR003737">
    <property type="entry name" value="GlcNAc_PI_deacetylase-related"/>
</dbReference>
<dbReference type="SUPFAM" id="SSF100950">
    <property type="entry name" value="NagB/RpiA/CoA transferase-like"/>
    <property type="match status" value="1"/>
</dbReference>
<dbReference type="STRING" id="3076.A0A2P6TMZ4"/>
<dbReference type="InterPro" id="IPR006148">
    <property type="entry name" value="Glc/Gal-6P_isomerase"/>
</dbReference>
<dbReference type="Gene3D" id="1.10.220.150">
    <property type="entry name" value="Arf GTPase activating protein"/>
    <property type="match status" value="1"/>
</dbReference>
<dbReference type="InterPro" id="IPR001164">
    <property type="entry name" value="ArfGAP_dom"/>
</dbReference>
<evidence type="ECO:0000256" key="2">
    <source>
        <dbReference type="ARBA" id="ARBA00006066"/>
    </source>
</evidence>
<dbReference type="CDD" id="cd01399">
    <property type="entry name" value="GlcN6P_deaminase"/>
    <property type="match status" value="1"/>
</dbReference>
<feature type="region of interest" description="Disordered" evidence="4">
    <location>
        <begin position="124"/>
        <end position="144"/>
    </location>
</feature>
<comment type="similarity">
    <text evidence="2">Belongs to the PIGL family.</text>
</comment>
<protein>
    <submittedName>
        <fullName evidence="6">Glucosamine-6-phosphate deaminase</fullName>
    </submittedName>
</protein>
<feature type="compositionally biased region" description="Basic residues" evidence="4">
    <location>
        <begin position="961"/>
        <end position="973"/>
    </location>
</feature>
<feature type="region of interest" description="Disordered" evidence="4">
    <location>
        <begin position="1362"/>
        <end position="1385"/>
    </location>
</feature>
<evidence type="ECO:0000313" key="6">
    <source>
        <dbReference type="EMBL" id="PRW45690.1"/>
    </source>
</evidence>
<dbReference type="NCBIfam" id="TIGR00502">
    <property type="entry name" value="nagB"/>
    <property type="match status" value="1"/>
</dbReference>
<evidence type="ECO:0000259" key="5">
    <source>
        <dbReference type="PROSITE" id="PS50115"/>
    </source>
</evidence>
<evidence type="ECO:0000256" key="1">
    <source>
        <dbReference type="ARBA" id="ARBA00005526"/>
    </source>
</evidence>
<feature type="region of interest" description="Disordered" evidence="4">
    <location>
        <begin position="527"/>
        <end position="554"/>
    </location>
</feature>
<feature type="compositionally biased region" description="Low complexity" evidence="4">
    <location>
        <begin position="340"/>
        <end position="351"/>
    </location>
</feature>
<keyword evidence="3" id="KW-0862">Zinc</keyword>
<feature type="compositionally biased region" description="Low complexity" evidence="4">
    <location>
        <begin position="124"/>
        <end position="140"/>
    </location>
</feature>
<feature type="compositionally biased region" description="Low complexity" evidence="4">
    <location>
        <begin position="983"/>
        <end position="994"/>
    </location>
</feature>
<dbReference type="InterPro" id="IPR004547">
    <property type="entry name" value="Glucosamine6P_isomerase"/>
</dbReference>
<comment type="similarity">
    <text evidence="1">Belongs to the glucosamine/galactosamine-6-phosphate isomerase family.</text>
</comment>
<feature type="compositionally biased region" description="Low complexity" evidence="4">
    <location>
        <begin position="310"/>
        <end position="321"/>
    </location>
</feature>
<gene>
    <name evidence="6" type="ORF">C2E21_5732</name>
</gene>
<dbReference type="InterPro" id="IPR024078">
    <property type="entry name" value="LmbE-like_dom_sf"/>
</dbReference>
<feature type="region of interest" description="Disordered" evidence="4">
    <location>
        <begin position="571"/>
        <end position="595"/>
    </location>
</feature>
<keyword evidence="3" id="KW-0863">Zinc-finger</keyword>
<sequence>MSREERKAEQRLKALLKEPANKRCANCDSLGPQYVVSNYNVFVCTVCSGVHRQFGHRVKGVSMSTFKPDEVAALAESGNARFAAYYLHKWTTAALPKPVDRDVHRINTWIGAVYQDRKFYGEPAGGWTPTPGGAASTTSTEGHEPVVRPLSEVLGSDAPRLQVQGSTSGLEGSISAVSSTAGATTPSKAAAVAAANGAAAGAAAPSGLLDLSSPKSAKAAAPAAAAASAAWDPFGEHSPAAAAASGSPAAAHSAAAPAAEAGWAAFGDAPASPVQRQQQQQQQQQQQPATAAAAPAAVQDGEDGGWEAFGSGPSSPAAHAAPAAAPGAAAAAAAAAASAGTGTAPSSAGSSPPKPRQPVRSTSRPEVPMDVFYPEFEQIRATGMLPTGKPVPLQPFPLSYSLSGGHAVGHPGAAPPPGAQTYKSYSYPAGAVQQQQQYMAAGGYGAPPRPTIAIPPAPLQPGYGYIGVSPAARPGMPSPGAYSSSGYSPAGSIVSPAGSGFSSAVSHPGANGSVYGSFTHQDAGAAALRSSAGSSDMLPGSAAPTPGAVAPGHRLGEAAVNDPFAGLAPGLRSALPAVPHSSSGKPRGPQAPSQPLATMEAAVLREDWMRSRERLRTEVFHDSEDISRVVAGEIAGLILRRQQEGRPCVLGLATGSTPMHVYRELVRMHREDGLSFKHVVTFNLDEYFGMHPDALQASTSASGRQKAAQQGSYHRFMHEHLFAHVDIPPEAIHIPDGMVPLADVPSHCQEYERRIREAGGIDLQILGLGRTGHIGFNEKGSSRASTTRLITLDRVTRVDAASDFFGESNVPRRAITMGVATILASRRVITMAFGENKATVVRQAVEGTVSEQVAASYLQEHPDAVVYLDYAAAAGLTRVQCPWVLGPIEWDDVQVKKATVWLAQQVGKPLLKLTGDDYNENSLQDLLAEQGPAYDINLRVFYDLQRTITGWPGGKPPGLKRAGRSSALHKRHGAPAGAGAGMAGSAAAAGKAAAGRGGPGAARGSSSGQEGEIKAHREDDDASSTSASAFGDAAEAGGEHELPSPAIQLRRQYTDQGDGMALAVPSSKVFPKRILVMSPHPDDDVISMGGTLIRLIDQGHEVHVAYQTSGEIAVWDADAVRFADFALQFGAAMGLSDNERTSEIARGIEAFLHHKQPGEVDSPEVLRIKTLIRRCEARSAGRTCGADVRNLHFLDMPFYSTGKVVKDPLSQRDIDIVVDLFDRLRPHQIYAAGDLSDPHGTHRTCLQAIFEALEAVRHRDWYAACGTEVLLYRGAWQEWEPWESDMVVPLSPTELQQKVDAIFKHQSQKDRALFPGADPREFWQRSQDRNRATAALFDRLGLAEYEAMEAFVRYDPAAPSHLFKTPRPDTGREKAALKGGELRGL</sequence>
<dbReference type="PRINTS" id="PR00405">
    <property type="entry name" value="REVINTRACTNG"/>
</dbReference>
<evidence type="ECO:0000256" key="3">
    <source>
        <dbReference type="PROSITE-ProRule" id="PRU00288"/>
    </source>
</evidence>
<dbReference type="NCBIfam" id="NF002557">
    <property type="entry name" value="PRK02122.1"/>
    <property type="match status" value="2"/>
</dbReference>
<dbReference type="EMBL" id="LHPG02000011">
    <property type="protein sequence ID" value="PRW45690.1"/>
    <property type="molecule type" value="Genomic_DNA"/>
</dbReference>
<dbReference type="Proteomes" id="UP000239899">
    <property type="component" value="Unassembled WGS sequence"/>
</dbReference>
<reference evidence="6 7" key="1">
    <citation type="journal article" date="2018" name="Plant J.">
        <title>Genome sequences of Chlorella sorokiniana UTEX 1602 and Micractinium conductrix SAG 241.80: implications to maltose excretion by a green alga.</title>
        <authorList>
            <person name="Arriola M.B."/>
            <person name="Velmurugan N."/>
            <person name="Zhang Y."/>
            <person name="Plunkett M.H."/>
            <person name="Hondzo H."/>
            <person name="Barney B.M."/>
        </authorList>
    </citation>
    <scope>NUCLEOTIDE SEQUENCE [LARGE SCALE GENOMIC DNA]</scope>
    <source>
        <strain evidence="7">UTEX 1602</strain>
    </source>
</reference>
<keyword evidence="7" id="KW-1185">Reference proteome</keyword>
<dbReference type="GO" id="GO:0008270">
    <property type="term" value="F:zinc ion binding"/>
    <property type="evidence" value="ECO:0007669"/>
    <property type="project" value="UniProtKB-KW"/>
</dbReference>
<organism evidence="6 7">
    <name type="scientific">Chlorella sorokiniana</name>
    <name type="common">Freshwater green alga</name>
    <dbReference type="NCBI Taxonomy" id="3076"/>
    <lineage>
        <taxon>Eukaryota</taxon>
        <taxon>Viridiplantae</taxon>
        <taxon>Chlorophyta</taxon>
        <taxon>core chlorophytes</taxon>
        <taxon>Trebouxiophyceae</taxon>
        <taxon>Chlorellales</taxon>
        <taxon>Chlorellaceae</taxon>
        <taxon>Chlorella clade</taxon>
        <taxon>Chlorella</taxon>
    </lineage>
</organism>
<comment type="caution">
    <text evidence="6">The sequence shown here is derived from an EMBL/GenBank/DDBJ whole genome shotgun (WGS) entry which is preliminary data.</text>
</comment>
<dbReference type="InterPro" id="IPR037278">
    <property type="entry name" value="ARFGAP/RecO"/>
</dbReference>
<feature type="region of interest" description="Disordered" evidence="4">
    <location>
        <begin position="340"/>
        <end position="368"/>
    </location>
</feature>
<dbReference type="SMART" id="SM00105">
    <property type="entry name" value="ArfGap"/>
    <property type="match status" value="1"/>
</dbReference>
<dbReference type="SUPFAM" id="SSF102588">
    <property type="entry name" value="LmbE-like"/>
    <property type="match status" value="1"/>
</dbReference>
<evidence type="ECO:0000313" key="7">
    <source>
        <dbReference type="Proteomes" id="UP000239899"/>
    </source>
</evidence>
<dbReference type="PROSITE" id="PS50115">
    <property type="entry name" value="ARFGAP"/>
    <property type="match status" value="1"/>
</dbReference>
<feature type="region of interest" description="Disordered" evidence="4">
    <location>
        <begin position="952"/>
        <end position="1045"/>
    </location>
</feature>
<feature type="compositionally biased region" description="Low complexity" evidence="4">
    <location>
        <begin position="269"/>
        <end position="299"/>
    </location>
</feature>
<name>A0A2P6TMZ4_CHLSO</name>
<dbReference type="CDD" id="cd08838">
    <property type="entry name" value="ArfGap_AGFG"/>
    <property type="match status" value="1"/>
</dbReference>
<dbReference type="Gene3D" id="3.40.50.10320">
    <property type="entry name" value="LmbE-like"/>
    <property type="match status" value="1"/>
</dbReference>
<proteinExistence type="inferred from homology"/>
<dbReference type="InterPro" id="IPR037171">
    <property type="entry name" value="NagB/RpiA_transferase-like"/>
</dbReference>
<dbReference type="InterPro" id="IPR052960">
    <property type="entry name" value="GlcN6P_deaminase-like"/>
</dbReference>
<dbReference type="GO" id="GO:0005096">
    <property type="term" value="F:GTPase activator activity"/>
    <property type="evidence" value="ECO:0007669"/>
    <property type="project" value="InterPro"/>
</dbReference>
<dbReference type="InterPro" id="IPR038508">
    <property type="entry name" value="ArfGAP_dom_sf"/>
</dbReference>
<feature type="region of interest" description="Disordered" evidence="4">
    <location>
        <begin position="269"/>
        <end position="321"/>
    </location>
</feature>
<dbReference type="Gene3D" id="3.40.50.1360">
    <property type="match status" value="1"/>
</dbReference>
<dbReference type="GO" id="GO:0006044">
    <property type="term" value="P:N-acetylglucosamine metabolic process"/>
    <property type="evidence" value="ECO:0007669"/>
    <property type="project" value="InterPro"/>
</dbReference>
<feature type="compositionally biased region" description="Basic and acidic residues" evidence="4">
    <location>
        <begin position="1366"/>
        <end position="1385"/>
    </location>
</feature>
<dbReference type="GO" id="GO:0004342">
    <property type="term" value="F:glucosamine-6-phosphate deaminase activity"/>
    <property type="evidence" value="ECO:0007669"/>
    <property type="project" value="InterPro"/>
</dbReference>
<dbReference type="OrthoDB" id="512354at2759"/>
<dbReference type="PANTHER" id="PTHR42892:SF1">
    <property type="entry name" value="GLUCOSAMINE-6-PHOSPHATE ISOMERASE"/>
    <property type="match status" value="1"/>
</dbReference>
<accession>A0A2P6TMZ4</accession>
<feature type="compositionally biased region" description="Low complexity" evidence="4">
    <location>
        <begin position="1023"/>
        <end position="1034"/>
    </location>
</feature>
<dbReference type="SUPFAM" id="SSF57863">
    <property type="entry name" value="ArfGap/RecO-like zinc finger"/>
    <property type="match status" value="1"/>
</dbReference>
<keyword evidence="3" id="KW-0479">Metal-binding</keyword>
<dbReference type="GO" id="GO:0005975">
    <property type="term" value="P:carbohydrate metabolic process"/>
    <property type="evidence" value="ECO:0007669"/>
    <property type="project" value="InterPro"/>
</dbReference>
<dbReference type="Pfam" id="PF01412">
    <property type="entry name" value="ArfGap"/>
    <property type="match status" value="1"/>
</dbReference>